<reference evidence="2" key="1">
    <citation type="journal article" date="2009" name="Genome Res.">
        <title>Comparative genomic analyses of the human fungal pathogens Coccidioides and their relatives.</title>
        <authorList>
            <person name="Sharpton T.J."/>
            <person name="Stajich J.E."/>
            <person name="Rounsley S.D."/>
            <person name="Gardner M.J."/>
            <person name="Wortman J.R."/>
            <person name="Jordar V.S."/>
            <person name="Maiti R."/>
            <person name="Kodira C.D."/>
            <person name="Neafsey D.E."/>
            <person name="Zeng Q."/>
            <person name="Hung C.-Y."/>
            <person name="McMahan C."/>
            <person name="Muszewska A."/>
            <person name="Grynberg M."/>
            <person name="Mandel M.A."/>
            <person name="Kellner E.M."/>
            <person name="Barker B.M."/>
            <person name="Galgiani J.N."/>
            <person name="Orbach M.J."/>
            <person name="Kirkland T.N."/>
            <person name="Cole G.T."/>
            <person name="Henn M.R."/>
            <person name="Birren B.W."/>
            <person name="Taylor J.W."/>
        </authorList>
    </citation>
    <scope>NUCLEOTIDE SEQUENCE [LARGE SCALE GENOMIC DNA]</scope>
    <source>
        <strain evidence="2">RS</strain>
    </source>
</reference>
<dbReference type="GeneID" id="24165282"/>
<dbReference type="RefSeq" id="XP_001243523.2">
    <property type="nucleotide sequence ID" value="XM_001243522.2"/>
</dbReference>
<sequence>MSSASNIYKNNVLFAIKQSGFKLFEAQNKLEHVKQETLSYLLHLQKQKKLLCDWADKFLESKSKFIEDLEYLKKEKQKRVAEQTEIQSLLALLDNSSFSDSLSVVSDLFINALLMYNGAFVNNET</sequence>
<dbReference type="AlphaFoldDB" id="J3KAA8"/>
<keyword evidence="2" id="KW-1185">Reference proteome</keyword>
<gene>
    <name evidence="1" type="ORF">CIMG_13655</name>
</gene>
<protein>
    <submittedName>
        <fullName evidence="1">Uncharacterized protein</fullName>
    </submittedName>
</protein>
<dbReference type="InParanoid" id="J3KAA8"/>
<dbReference type="OMA" id="HAGHHCI"/>
<name>J3KAA8_COCIM</name>
<proteinExistence type="predicted"/>
<reference evidence="2" key="2">
    <citation type="journal article" date="2010" name="Genome Res.">
        <title>Population genomic sequencing of Coccidioides fungi reveals recent hybridization and transposon control.</title>
        <authorList>
            <person name="Neafsey D.E."/>
            <person name="Barker B.M."/>
            <person name="Sharpton T.J."/>
            <person name="Stajich J.E."/>
            <person name="Park D.J."/>
            <person name="Whiston E."/>
            <person name="Hung C.-Y."/>
            <person name="McMahan C."/>
            <person name="White J."/>
            <person name="Sykes S."/>
            <person name="Heiman D."/>
            <person name="Young S."/>
            <person name="Zeng Q."/>
            <person name="Abouelleil A."/>
            <person name="Aftuck L."/>
            <person name="Bessette D."/>
            <person name="Brown A."/>
            <person name="FitzGerald M."/>
            <person name="Lui A."/>
            <person name="Macdonald J.P."/>
            <person name="Priest M."/>
            <person name="Orbach M.J."/>
            <person name="Galgiani J.N."/>
            <person name="Kirkland T.N."/>
            <person name="Cole G.T."/>
            <person name="Birren B.W."/>
            <person name="Henn M.R."/>
            <person name="Taylor J.W."/>
            <person name="Rounsley S.D."/>
        </authorList>
    </citation>
    <scope>GENOME REANNOTATION</scope>
    <source>
        <strain evidence="2">RS</strain>
    </source>
</reference>
<dbReference type="Proteomes" id="UP000001261">
    <property type="component" value="Unassembled WGS sequence"/>
</dbReference>
<accession>J3KAA8</accession>
<organism evidence="1 2">
    <name type="scientific">Coccidioides immitis (strain RS)</name>
    <name type="common">Valley fever fungus</name>
    <dbReference type="NCBI Taxonomy" id="246410"/>
    <lineage>
        <taxon>Eukaryota</taxon>
        <taxon>Fungi</taxon>
        <taxon>Dikarya</taxon>
        <taxon>Ascomycota</taxon>
        <taxon>Pezizomycotina</taxon>
        <taxon>Eurotiomycetes</taxon>
        <taxon>Eurotiomycetidae</taxon>
        <taxon>Onygenales</taxon>
        <taxon>Onygenaceae</taxon>
        <taxon>Coccidioides</taxon>
    </lineage>
</organism>
<evidence type="ECO:0000313" key="2">
    <source>
        <dbReference type="Proteomes" id="UP000001261"/>
    </source>
</evidence>
<dbReference type="VEuPathDB" id="FungiDB:CIMG_13655"/>
<dbReference type="KEGG" id="cim:CIMG_13655"/>
<evidence type="ECO:0000313" key="1">
    <source>
        <dbReference type="EMBL" id="EAS31940.3"/>
    </source>
</evidence>
<dbReference type="EMBL" id="GG704916">
    <property type="protein sequence ID" value="EAS31940.3"/>
    <property type="molecule type" value="Genomic_DNA"/>
</dbReference>